<dbReference type="Pfam" id="PF07484">
    <property type="entry name" value="Collar"/>
    <property type="match status" value="1"/>
</dbReference>
<dbReference type="Proteomes" id="UP000077405">
    <property type="component" value="Chromosome"/>
</dbReference>
<proteinExistence type="predicted"/>
<dbReference type="KEGG" id="ahu:A6A40_14810"/>
<keyword evidence="4" id="KW-1185">Reference proteome</keyword>
<keyword evidence="1" id="KW-0732">Signal</keyword>
<name>A0A2R4VPM6_9PROT</name>
<accession>A0A2R4VPM6</accession>
<dbReference type="AlphaFoldDB" id="A0A2R4VPM6"/>
<evidence type="ECO:0000313" key="4">
    <source>
        <dbReference type="Proteomes" id="UP000077405"/>
    </source>
</evidence>
<organism evidence="3 4">
    <name type="scientific">Azospirillum humicireducens</name>
    <dbReference type="NCBI Taxonomy" id="1226968"/>
    <lineage>
        <taxon>Bacteria</taxon>
        <taxon>Pseudomonadati</taxon>
        <taxon>Pseudomonadota</taxon>
        <taxon>Alphaproteobacteria</taxon>
        <taxon>Rhodospirillales</taxon>
        <taxon>Azospirillaceae</taxon>
        <taxon>Azospirillum</taxon>
    </lineage>
</organism>
<reference evidence="3 4" key="1">
    <citation type="journal article" date="2013" name="Int. J. Syst. Evol. Microbiol.">
        <title>Azospirillum humicireducens sp. nov., a nitrogen-fixing bacterium isolated from a microbial fuel cell.</title>
        <authorList>
            <person name="Zhou S."/>
            <person name="Han L."/>
            <person name="Wang Y."/>
            <person name="Yang G."/>
            <person name="Zhuang L."/>
            <person name="Hu P."/>
        </authorList>
    </citation>
    <scope>NUCLEOTIDE SEQUENCE [LARGE SCALE GENOMIC DNA]</scope>
    <source>
        <strain evidence="3 4">SgZ-5</strain>
    </source>
</reference>
<dbReference type="SUPFAM" id="SSF88874">
    <property type="entry name" value="Receptor-binding domain of short tail fibre protein gp12"/>
    <property type="match status" value="1"/>
</dbReference>
<sequence length="229" mass="23911">MEYCIMKKIGMIAFSIIYLMATANSSMASCSVDSYAGSICFTAGKYCPEGHLSANGSTQKIRDYPALYATIGMIYGGSETSGTFNLPNLNGRSPVGTGPVSPSDEMHSSYTLGEAVGSARIRLDGMELPAHTHLLDSGGGSTPIILSSLPPTATTATTSSYISANPVDSSGNPIKMFAGSEGQGISLNKADLPEETNINTTQQRPITIQPQVFGLTACISAKGYYSPPN</sequence>
<dbReference type="InterPro" id="IPR037053">
    <property type="entry name" value="Phage_tail_collar_dom_sf"/>
</dbReference>
<evidence type="ECO:0000313" key="3">
    <source>
        <dbReference type="EMBL" id="AWB06377.1"/>
    </source>
</evidence>
<dbReference type="EMBL" id="CP015285">
    <property type="protein sequence ID" value="AWB06377.1"/>
    <property type="molecule type" value="Genomic_DNA"/>
</dbReference>
<evidence type="ECO:0000259" key="2">
    <source>
        <dbReference type="Pfam" id="PF07484"/>
    </source>
</evidence>
<dbReference type="PROSITE" id="PS51257">
    <property type="entry name" value="PROKAR_LIPOPROTEIN"/>
    <property type="match status" value="1"/>
</dbReference>
<feature type="domain" description="Phage tail collar" evidence="2">
    <location>
        <begin position="37"/>
        <end position="94"/>
    </location>
</feature>
<dbReference type="InterPro" id="IPR011083">
    <property type="entry name" value="Phage_tail_collar_dom"/>
</dbReference>
<dbReference type="Gene3D" id="3.90.1340.10">
    <property type="entry name" value="Phage tail collar domain"/>
    <property type="match status" value="1"/>
</dbReference>
<gene>
    <name evidence="3" type="ORF">A6A40_14810</name>
</gene>
<feature type="signal peptide" evidence="1">
    <location>
        <begin position="1"/>
        <end position="28"/>
    </location>
</feature>
<protein>
    <recommendedName>
        <fullName evidence="2">Phage tail collar domain-containing protein</fullName>
    </recommendedName>
</protein>
<feature type="chain" id="PRO_5015337929" description="Phage tail collar domain-containing protein" evidence="1">
    <location>
        <begin position="29"/>
        <end position="229"/>
    </location>
</feature>
<evidence type="ECO:0000256" key="1">
    <source>
        <dbReference type="SAM" id="SignalP"/>
    </source>
</evidence>